<dbReference type="RefSeq" id="WP_111370777.1">
    <property type="nucleotide sequence ID" value="NZ_CP029480.1"/>
</dbReference>
<dbReference type="GO" id="GO:0016787">
    <property type="term" value="F:hydrolase activity"/>
    <property type="evidence" value="ECO:0007669"/>
    <property type="project" value="UniProtKB-KW"/>
</dbReference>
<dbReference type="InterPro" id="IPR042211">
    <property type="entry name" value="CRISPR-assoc_Cas1_N"/>
</dbReference>
<evidence type="ECO:0000256" key="2">
    <source>
        <dbReference type="ARBA" id="ARBA00022723"/>
    </source>
</evidence>
<dbReference type="EMBL" id="CP029480">
    <property type="protein sequence ID" value="AWV97675.1"/>
    <property type="molecule type" value="Genomic_DNA"/>
</dbReference>
<comment type="cofactor">
    <cofactor evidence="10">
        <name>Mg(2+)</name>
        <dbReference type="ChEBI" id="CHEBI:18420"/>
    </cofactor>
    <cofactor evidence="10">
        <name>Mn(2+)</name>
        <dbReference type="ChEBI" id="CHEBI:29035"/>
    </cofactor>
</comment>
<dbReference type="GO" id="GO:0051607">
    <property type="term" value="P:defense response to virus"/>
    <property type="evidence" value="ECO:0007669"/>
    <property type="project" value="UniProtKB-UniRule"/>
</dbReference>
<sequence length="328" mass="37537">MQLIIDTANTTITVRNKCFYIKNAAVQKQISPLRLSSIAITTNCLLNTSAIKLAAHHQVPVLVFNNFGTIQARMTSPYFANLAMLRKKQLLFSISPQATTWIIKLLKKKSRQQVKTLKWLGRKKSSRRQEIEVAIDKMKSLEAKMEEIGSRPIANSKAVLMGIEGSISKIYFMALRVTVPPLFDFDKRSRRPALDFFNSGLNYLYGMTYSLVESGIFAKGLDPMIGIMHADQFKEPTLAFDLIEPIRPVMDRIWLGIIFQDILKKTDFIKKEQGYWLSKSGKRIVIKTFNEYTQQRVNYGGRVLRFKDHIYQEANSLGNYLLGNVELL</sequence>
<feature type="binding site" evidence="10">
    <location>
        <position position="164"/>
    </location>
    <ligand>
        <name>Mn(2+)</name>
        <dbReference type="ChEBI" id="CHEBI:29035"/>
    </ligand>
</feature>
<comment type="subunit">
    <text evidence="9 10">Homodimer, forms a heterotetramer with a Cas2 homodimer.</text>
</comment>
<evidence type="ECO:0000256" key="3">
    <source>
        <dbReference type="ARBA" id="ARBA00022759"/>
    </source>
</evidence>
<accession>A0A2Z4G9A2</accession>
<dbReference type="Proteomes" id="UP000249873">
    <property type="component" value="Chromosome"/>
</dbReference>
<dbReference type="GO" id="GO:0046872">
    <property type="term" value="F:metal ion binding"/>
    <property type="evidence" value="ECO:0007669"/>
    <property type="project" value="UniProtKB-UniRule"/>
</dbReference>
<dbReference type="GO" id="GO:0003677">
    <property type="term" value="F:DNA binding"/>
    <property type="evidence" value="ECO:0007669"/>
    <property type="project" value="UniProtKB-KW"/>
</dbReference>
<comment type="similarity">
    <text evidence="10">Belongs to the CRISPR-associated endonuclease Cas1 family.</text>
</comment>
<keyword evidence="1 10" id="KW-0540">Nuclease</keyword>
<evidence type="ECO:0000256" key="4">
    <source>
        <dbReference type="ARBA" id="ARBA00022801"/>
    </source>
</evidence>
<dbReference type="GO" id="GO:0043571">
    <property type="term" value="P:maintenance of CRISPR repeat elements"/>
    <property type="evidence" value="ECO:0007669"/>
    <property type="project" value="UniProtKB-UniRule"/>
</dbReference>
<dbReference type="Gene3D" id="1.20.120.920">
    <property type="entry name" value="CRISPR-associated endonuclease Cas1, C-terminal domain"/>
    <property type="match status" value="1"/>
</dbReference>
<dbReference type="EC" id="3.1.-.-" evidence="10"/>
<reference evidence="11 12" key="1">
    <citation type="submission" date="2018-05" db="EMBL/GenBank/DDBJ databases">
        <title>Complete genome sequence of Arcticibacterium luteifluviistationis SM1504T, a cytophagaceae bacterium isolated from Arctic surface seawater.</title>
        <authorList>
            <person name="Li Y."/>
            <person name="Qin Q.-L."/>
        </authorList>
    </citation>
    <scope>NUCLEOTIDE SEQUENCE [LARGE SCALE GENOMIC DNA]</scope>
    <source>
        <strain evidence="11 12">SM1504</strain>
    </source>
</reference>
<proteinExistence type="inferred from homology"/>
<dbReference type="Pfam" id="PF01867">
    <property type="entry name" value="Cas_Cas1"/>
    <property type="match status" value="1"/>
</dbReference>
<protein>
    <recommendedName>
        <fullName evidence="10">CRISPR-associated endonuclease Cas1</fullName>
        <ecNumber evidence="10">3.1.-.-</ecNumber>
    </recommendedName>
</protein>
<keyword evidence="2 10" id="KW-0479">Metal-binding</keyword>
<dbReference type="PANTHER" id="PTHR34353">
    <property type="entry name" value="CRISPR-ASSOCIATED ENDONUCLEASE CAS1 1"/>
    <property type="match status" value="1"/>
</dbReference>
<evidence type="ECO:0000256" key="8">
    <source>
        <dbReference type="ARBA" id="ARBA00023211"/>
    </source>
</evidence>
<evidence type="ECO:0000256" key="9">
    <source>
        <dbReference type="ARBA" id="ARBA00038592"/>
    </source>
</evidence>
<dbReference type="InterPro" id="IPR002729">
    <property type="entry name" value="CRISPR-assoc_Cas1"/>
</dbReference>
<keyword evidence="6 10" id="KW-0051">Antiviral defense</keyword>
<keyword evidence="8 10" id="KW-0464">Manganese</keyword>
<dbReference type="AlphaFoldDB" id="A0A2Z4G9A2"/>
<dbReference type="InterPro" id="IPR042206">
    <property type="entry name" value="CRISPR-assoc_Cas1_C"/>
</dbReference>
<feature type="binding site" evidence="10">
    <location>
        <position position="244"/>
    </location>
    <ligand>
        <name>Mn(2+)</name>
        <dbReference type="ChEBI" id="CHEBI:29035"/>
    </ligand>
</feature>
<dbReference type="KEGG" id="als:DJ013_05650"/>
<dbReference type="InterPro" id="IPR050646">
    <property type="entry name" value="Cas1"/>
</dbReference>
<dbReference type="NCBIfam" id="TIGR00287">
    <property type="entry name" value="cas1"/>
    <property type="match status" value="1"/>
</dbReference>
<feature type="binding site" evidence="10">
    <location>
        <position position="229"/>
    </location>
    <ligand>
        <name>Mn(2+)</name>
        <dbReference type="ChEBI" id="CHEBI:29035"/>
    </ligand>
</feature>
<evidence type="ECO:0000313" key="11">
    <source>
        <dbReference type="EMBL" id="AWV97675.1"/>
    </source>
</evidence>
<organism evidence="11 12">
    <name type="scientific">Arcticibacterium luteifluviistationis</name>
    <dbReference type="NCBI Taxonomy" id="1784714"/>
    <lineage>
        <taxon>Bacteria</taxon>
        <taxon>Pseudomonadati</taxon>
        <taxon>Bacteroidota</taxon>
        <taxon>Cytophagia</taxon>
        <taxon>Cytophagales</taxon>
        <taxon>Leadbetterellaceae</taxon>
        <taxon>Arcticibacterium</taxon>
    </lineage>
</organism>
<dbReference type="PANTHER" id="PTHR34353:SF2">
    <property type="entry name" value="CRISPR-ASSOCIATED ENDONUCLEASE CAS1 1"/>
    <property type="match status" value="1"/>
</dbReference>
<keyword evidence="7 10" id="KW-0238">DNA-binding</keyword>
<comment type="function">
    <text evidence="10">CRISPR (clustered regularly interspaced short palindromic repeat), is an adaptive immune system that provides protection against mobile genetic elements (viruses, transposable elements and conjugative plasmids). CRISPR clusters contain spacers, sequences complementary to antecedent mobile elements, and target invading nucleic acids. CRISPR clusters are transcribed and processed into CRISPR RNA (crRNA). Acts as a dsDNA endonuclease. Involved in the integration of spacer DNA into the CRISPR cassette.</text>
</comment>
<dbReference type="CDD" id="cd09634">
    <property type="entry name" value="Cas1_I-II-III"/>
    <property type="match status" value="1"/>
</dbReference>
<evidence type="ECO:0000313" key="12">
    <source>
        <dbReference type="Proteomes" id="UP000249873"/>
    </source>
</evidence>
<evidence type="ECO:0000256" key="10">
    <source>
        <dbReference type="HAMAP-Rule" id="MF_01470"/>
    </source>
</evidence>
<gene>
    <name evidence="10 11" type="primary">cas1</name>
    <name evidence="11" type="ORF">DJ013_05650</name>
</gene>
<dbReference type="GO" id="GO:0004519">
    <property type="term" value="F:endonuclease activity"/>
    <property type="evidence" value="ECO:0007669"/>
    <property type="project" value="UniProtKB-UniRule"/>
</dbReference>
<keyword evidence="3 10" id="KW-0255">Endonuclease</keyword>
<name>A0A2Z4G9A2_9BACT</name>
<dbReference type="OrthoDB" id="9803119at2"/>
<keyword evidence="5 10" id="KW-0460">Magnesium</keyword>
<evidence type="ECO:0000256" key="6">
    <source>
        <dbReference type="ARBA" id="ARBA00023118"/>
    </source>
</evidence>
<dbReference type="HAMAP" id="MF_01470">
    <property type="entry name" value="Cas1"/>
    <property type="match status" value="1"/>
</dbReference>
<dbReference type="Gene3D" id="3.100.10.20">
    <property type="entry name" value="CRISPR-associated endonuclease Cas1, N-terminal domain"/>
    <property type="match status" value="1"/>
</dbReference>
<evidence type="ECO:0000256" key="7">
    <source>
        <dbReference type="ARBA" id="ARBA00023125"/>
    </source>
</evidence>
<evidence type="ECO:0000256" key="5">
    <source>
        <dbReference type="ARBA" id="ARBA00022842"/>
    </source>
</evidence>
<evidence type="ECO:0000256" key="1">
    <source>
        <dbReference type="ARBA" id="ARBA00022722"/>
    </source>
</evidence>
<keyword evidence="4 10" id="KW-0378">Hydrolase</keyword>
<keyword evidence="12" id="KW-1185">Reference proteome</keyword>